<sequence length="466" mass="49473">MRLPPARTEGTALVVAARAGDRGALDELVRTHLPLVYNLTRRALGGHPDVDDVVQEVMLRMVRQLPALRSPGSFRPWLTAIAVHQIGTHQTRGRVAAARTTDLDELAGLPDAGAEVEGATLLRVELSAQRRQVLRAGRWLSAEERTVLALWWLETVGELTRADVAAALDVKIAHAGVRVQRMRDHLETGRLITAALDAVPGCGRLSAVVAGWDGVPAPFWRKRIIRHIRSCPACPGAGEGMVPTERLLGGLALLPVPATLTGDHVPVEAFARSSLIGRCAAALRAHPVGAAVTAGALAAGLVVALAGWSTLPPAARAVLADSPPPAASPGPVLRPGKVSLEAANAGGRYVSLSVDRGILTPAGTTLEIVPGLGDRECFSLRTSDGRHLRHSSWRLVASRDDGTALFRKDATFCARAGQTAGSVTLESANYPRWFVRHVGDELWVDQSDDSAGFRADSSFLVRAPRN</sequence>
<feature type="domain" description="RNA polymerase sigma-70 region 2" evidence="5">
    <location>
        <begin position="28"/>
        <end position="89"/>
    </location>
</feature>
<dbReference type="Pfam" id="PF04542">
    <property type="entry name" value="Sigma70_r2"/>
    <property type="match status" value="1"/>
</dbReference>
<evidence type="ECO:0000313" key="8">
    <source>
        <dbReference type="Proteomes" id="UP000681340"/>
    </source>
</evidence>
<gene>
    <name evidence="7" type="ORF">Aau02nite_55630</name>
</gene>
<dbReference type="CDD" id="cd23399">
    <property type="entry name" value="beta-trefoil_ABD_ABFB"/>
    <property type="match status" value="1"/>
</dbReference>
<evidence type="ECO:0000259" key="6">
    <source>
        <dbReference type="Pfam" id="PF05270"/>
    </source>
</evidence>
<dbReference type="GO" id="GO:0003677">
    <property type="term" value="F:DNA binding"/>
    <property type="evidence" value="ECO:0007669"/>
    <property type="project" value="UniProtKB-KW"/>
</dbReference>
<evidence type="ECO:0000256" key="1">
    <source>
        <dbReference type="ARBA" id="ARBA00023015"/>
    </source>
</evidence>
<keyword evidence="4" id="KW-0804">Transcription</keyword>
<dbReference type="GO" id="GO:0046373">
    <property type="term" value="P:L-arabinose metabolic process"/>
    <property type="evidence" value="ECO:0007669"/>
    <property type="project" value="InterPro"/>
</dbReference>
<dbReference type="EMBL" id="BOQL01000044">
    <property type="protein sequence ID" value="GIM73357.1"/>
    <property type="molecule type" value="Genomic_DNA"/>
</dbReference>
<dbReference type="InterPro" id="IPR039425">
    <property type="entry name" value="RNA_pol_sigma-70-like"/>
</dbReference>
<evidence type="ECO:0008006" key="9">
    <source>
        <dbReference type="Google" id="ProtNLM"/>
    </source>
</evidence>
<keyword evidence="3" id="KW-0238">DNA-binding</keyword>
<dbReference type="InterPro" id="IPR013325">
    <property type="entry name" value="RNA_pol_sigma_r2"/>
</dbReference>
<dbReference type="GO" id="GO:0016987">
    <property type="term" value="F:sigma factor activity"/>
    <property type="evidence" value="ECO:0007669"/>
    <property type="project" value="UniProtKB-KW"/>
</dbReference>
<dbReference type="GO" id="GO:0006352">
    <property type="term" value="P:DNA-templated transcription initiation"/>
    <property type="evidence" value="ECO:0007669"/>
    <property type="project" value="InterPro"/>
</dbReference>
<protein>
    <recommendedName>
        <fullName evidence="9">RNA polymerase sigma factor (Sigma-70 family)</fullName>
    </recommendedName>
</protein>
<keyword evidence="1" id="KW-0805">Transcription regulation</keyword>
<evidence type="ECO:0000256" key="4">
    <source>
        <dbReference type="ARBA" id="ARBA00023163"/>
    </source>
</evidence>
<evidence type="ECO:0000256" key="3">
    <source>
        <dbReference type="ARBA" id="ARBA00023125"/>
    </source>
</evidence>
<comment type="caution">
    <text evidence="7">The sequence shown here is derived from an EMBL/GenBank/DDBJ whole genome shotgun (WGS) entry which is preliminary data.</text>
</comment>
<reference evidence="7" key="1">
    <citation type="submission" date="2021-03" db="EMBL/GenBank/DDBJ databases">
        <title>Whole genome shotgun sequence of Actinoplanes auranticolor NBRC 12245.</title>
        <authorList>
            <person name="Komaki H."/>
            <person name="Tamura T."/>
        </authorList>
    </citation>
    <scope>NUCLEOTIDE SEQUENCE</scope>
    <source>
        <strain evidence="7">NBRC 12245</strain>
    </source>
</reference>
<dbReference type="SUPFAM" id="SSF88946">
    <property type="entry name" value="Sigma2 domain of RNA polymerase sigma factors"/>
    <property type="match status" value="1"/>
</dbReference>
<dbReference type="InterPro" id="IPR007627">
    <property type="entry name" value="RNA_pol_sigma70_r2"/>
</dbReference>
<dbReference type="SUPFAM" id="SSF110221">
    <property type="entry name" value="AbfB domain"/>
    <property type="match status" value="1"/>
</dbReference>
<organism evidence="7 8">
    <name type="scientific">Actinoplanes auranticolor</name>
    <dbReference type="NCBI Taxonomy" id="47988"/>
    <lineage>
        <taxon>Bacteria</taxon>
        <taxon>Bacillati</taxon>
        <taxon>Actinomycetota</taxon>
        <taxon>Actinomycetes</taxon>
        <taxon>Micromonosporales</taxon>
        <taxon>Micromonosporaceae</taxon>
        <taxon>Actinoplanes</taxon>
    </lineage>
</organism>
<dbReference type="InterPro" id="IPR036195">
    <property type="entry name" value="AbfB_ABD_sf"/>
</dbReference>
<feature type="domain" description="Alpha-L-arabinofuranosidase B arabinose-binding" evidence="6">
    <location>
        <begin position="362"/>
        <end position="461"/>
    </location>
</feature>
<dbReference type="Pfam" id="PF05270">
    <property type="entry name" value="AbfB"/>
    <property type="match status" value="1"/>
</dbReference>
<keyword evidence="8" id="KW-1185">Reference proteome</keyword>
<dbReference type="Gene3D" id="1.10.1740.10">
    <property type="match status" value="1"/>
</dbReference>
<proteinExistence type="predicted"/>
<dbReference type="Proteomes" id="UP000681340">
    <property type="component" value="Unassembled WGS sequence"/>
</dbReference>
<evidence type="ECO:0000256" key="2">
    <source>
        <dbReference type="ARBA" id="ARBA00023082"/>
    </source>
</evidence>
<dbReference type="InterPro" id="IPR014284">
    <property type="entry name" value="RNA_pol_sigma-70_dom"/>
</dbReference>
<dbReference type="PANTHER" id="PTHR43133:SF8">
    <property type="entry name" value="RNA POLYMERASE SIGMA FACTOR HI_1459-RELATED"/>
    <property type="match status" value="1"/>
</dbReference>
<evidence type="ECO:0000313" key="7">
    <source>
        <dbReference type="EMBL" id="GIM73357.1"/>
    </source>
</evidence>
<dbReference type="NCBIfam" id="TIGR02937">
    <property type="entry name" value="sigma70-ECF"/>
    <property type="match status" value="1"/>
</dbReference>
<keyword evidence="2" id="KW-0731">Sigma factor</keyword>
<dbReference type="RefSeq" id="WP_246595479.1">
    <property type="nucleotide sequence ID" value="NZ_BAABEA010000054.1"/>
</dbReference>
<dbReference type="InterPro" id="IPR007934">
    <property type="entry name" value="AbfB_ABD"/>
</dbReference>
<dbReference type="PANTHER" id="PTHR43133">
    <property type="entry name" value="RNA POLYMERASE ECF-TYPE SIGMA FACTO"/>
    <property type="match status" value="1"/>
</dbReference>
<name>A0A919SJ48_9ACTN</name>
<accession>A0A919SJ48</accession>
<dbReference type="Gene3D" id="2.80.10.50">
    <property type="match status" value="1"/>
</dbReference>
<dbReference type="GO" id="GO:0046556">
    <property type="term" value="F:alpha-L-arabinofuranosidase activity"/>
    <property type="evidence" value="ECO:0007669"/>
    <property type="project" value="InterPro"/>
</dbReference>
<dbReference type="AlphaFoldDB" id="A0A919SJ48"/>
<evidence type="ECO:0000259" key="5">
    <source>
        <dbReference type="Pfam" id="PF04542"/>
    </source>
</evidence>